<sequence length="291" mass="32691">MTRTPPHNRQHPTNSTKCTPTKCAKAVVLHENLHLLFSKICQRSPFKKIEPLTLWRNYNTVKAHGGDCYYDGRLGKSGQKPAFSEDQLKEAEERLESGEFPLSLVHNTPARAIFDLSQLPLSDLIRGCVVLIAASNDLKGLGIATKDSCKRDRADAACFFLPSLLLSHSPAGAHAFFQPAEPLTRADATQQQRLLQRNVLQVLRFRVVNFKHFIMSFCRLPRRPCCQLQALHHELLPTPQPPSRGLRTHQTHLNLFHRLVTAVSRPENTSLVSTSIIVTLTGTSHYARLLD</sequence>
<protein>
    <submittedName>
        <fullName evidence="1">Uncharacterized protein</fullName>
    </submittedName>
</protein>
<comment type="caution">
    <text evidence="1">The sequence shown here is derived from an EMBL/GenBank/DDBJ whole genome shotgun (WGS) entry which is preliminary data.</text>
</comment>
<dbReference type="EMBL" id="JARJCW010000190">
    <property type="protein sequence ID" value="KAJ7187616.1"/>
    <property type="molecule type" value="Genomic_DNA"/>
</dbReference>
<reference evidence="1" key="1">
    <citation type="submission" date="2023-03" db="EMBL/GenBank/DDBJ databases">
        <title>Massive genome expansion in bonnet fungi (Mycena s.s.) driven by repeated elements and novel gene families across ecological guilds.</title>
        <authorList>
            <consortium name="Lawrence Berkeley National Laboratory"/>
            <person name="Harder C.B."/>
            <person name="Miyauchi S."/>
            <person name="Viragh M."/>
            <person name="Kuo A."/>
            <person name="Thoen E."/>
            <person name="Andreopoulos B."/>
            <person name="Lu D."/>
            <person name="Skrede I."/>
            <person name="Drula E."/>
            <person name="Henrissat B."/>
            <person name="Morin E."/>
            <person name="Kohler A."/>
            <person name="Barry K."/>
            <person name="LaButti K."/>
            <person name="Morin E."/>
            <person name="Salamov A."/>
            <person name="Lipzen A."/>
            <person name="Mereny Z."/>
            <person name="Hegedus B."/>
            <person name="Baldrian P."/>
            <person name="Stursova M."/>
            <person name="Weitz H."/>
            <person name="Taylor A."/>
            <person name="Grigoriev I.V."/>
            <person name="Nagy L.G."/>
            <person name="Martin F."/>
            <person name="Kauserud H."/>
        </authorList>
    </citation>
    <scope>NUCLEOTIDE SEQUENCE</scope>
    <source>
        <strain evidence="1">9144</strain>
    </source>
</reference>
<gene>
    <name evidence="1" type="ORF">GGX14DRAFT_580938</name>
</gene>
<organism evidence="1 2">
    <name type="scientific">Mycena pura</name>
    <dbReference type="NCBI Taxonomy" id="153505"/>
    <lineage>
        <taxon>Eukaryota</taxon>
        <taxon>Fungi</taxon>
        <taxon>Dikarya</taxon>
        <taxon>Basidiomycota</taxon>
        <taxon>Agaricomycotina</taxon>
        <taxon>Agaricomycetes</taxon>
        <taxon>Agaricomycetidae</taxon>
        <taxon>Agaricales</taxon>
        <taxon>Marasmiineae</taxon>
        <taxon>Mycenaceae</taxon>
        <taxon>Mycena</taxon>
    </lineage>
</organism>
<accession>A0AAD6ULP7</accession>
<dbReference type="AlphaFoldDB" id="A0AAD6ULP7"/>
<name>A0AAD6ULP7_9AGAR</name>
<evidence type="ECO:0000313" key="1">
    <source>
        <dbReference type="EMBL" id="KAJ7187616.1"/>
    </source>
</evidence>
<dbReference type="Proteomes" id="UP001219525">
    <property type="component" value="Unassembled WGS sequence"/>
</dbReference>
<proteinExistence type="predicted"/>
<keyword evidence="2" id="KW-1185">Reference proteome</keyword>
<evidence type="ECO:0000313" key="2">
    <source>
        <dbReference type="Proteomes" id="UP001219525"/>
    </source>
</evidence>